<keyword evidence="2" id="KW-0808">Transferase</keyword>
<dbReference type="GO" id="GO:0016757">
    <property type="term" value="F:glycosyltransferase activity"/>
    <property type="evidence" value="ECO:0007669"/>
    <property type="project" value="UniProtKB-KW"/>
</dbReference>
<comment type="caution">
    <text evidence="4">The sequence shown here is derived from an EMBL/GenBank/DDBJ whole genome shotgun (WGS) entry which is preliminary data.</text>
</comment>
<dbReference type="EMBL" id="BQKI01000097">
    <property type="protein sequence ID" value="GJN38931.1"/>
    <property type="molecule type" value="Genomic_DNA"/>
</dbReference>
<gene>
    <name evidence="4" type="primary">gb28012</name>
    <name evidence="4" type="ORF">PR202_gb28012</name>
</gene>
<evidence type="ECO:0000313" key="4">
    <source>
        <dbReference type="EMBL" id="GJN38931.1"/>
    </source>
</evidence>
<dbReference type="Gene3D" id="3.40.50.2000">
    <property type="entry name" value="Glycogen Phosphorylase B"/>
    <property type="match status" value="1"/>
</dbReference>
<dbReference type="Proteomes" id="UP001054889">
    <property type="component" value="Unassembled WGS sequence"/>
</dbReference>
<accession>A0AAV5FVX3</accession>
<evidence type="ECO:0000256" key="2">
    <source>
        <dbReference type="ARBA" id="ARBA00022679"/>
    </source>
</evidence>
<feature type="domain" description="Sucrose synthase first GT-B" evidence="3">
    <location>
        <begin position="93"/>
        <end position="251"/>
    </location>
</feature>
<reference evidence="4" key="2">
    <citation type="submission" date="2021-12" db="EMBL/GenBank/DDBJ databases">
        <title>Resequencing data analysis of finger millet.</title>
        <authorList>
            <person name="Hatakeyama M."/>
            <person name="Aluri S."/>
            <person name="Balachadran M.T."/>
            <person name="Sivarajan S.R."/>
            <person name="Poveda L."/>
            <person name="Shimizu-Inatsugi R."/>
            <person name="Schlapbach R."/>
            <person name="Sreeman S.M."/>
            <person name="Shimizu K.K."/>
        </authorList>
    </citation>
    <scope>NUCLEOTIDE SEQUENCE</scope>
</reference>
<sequence length="272" mass="30601">MQLNLFHAILYCSLHGLIRGENMELGRDSDTGGQVKYVVELAKALSSSPGVYRVDLLTRQILAPNFDRGYGEPVEVLASTSFKNFKYERGESSGAYIVRIPFGPKDRYLAKEHIWPFIQEFVDGALGHIVRMSKTIGEEIGIGCPMWPAVVHGHYASAGVAAALLSGVLNVPMVFTGHFLGKDKLEDLLKQGRQTREQINITYKIMRRIEAEELCLDASEIVIASTRQEIEEQWNLYDGFEVMLARKLRALVKRGANCFGRYMPRMVVSIHH</sequence>
<evidence type="ECO:0000256" key="1">
    <source>
        <dbReference type="ARBA" id="ARBA00022676"/>
    </source>
</evidence>
<organism evidence="4 5">
    <name type="scientific">Eleusine coracana subsp. coracana</name>
    <dbReference type="NCBI Taxonomy" id="191504"/>
    <lineage>
        <taxon>Eukaryota</taxon>
        <taxon>Viridiplantae</taxon>
        <taxon>Streptophyta</taxon>
        <taxon>Embryophyta</taxon>
        <taxon>Tracheophyta</taxon>
        <taxon>Spermatophyta</taxon>
        <taxon>Magnoliopsida</taxon>
        <taxon>Liliopsida</taxon>
        <taxon>Poales</taxon>
        <taxon>Poaceae</taxon>
        <taxon>PACMAD clade</taxon>
        <taxon>Chloridoideae</taxon>
        <taxon>Cynodonteae</taxon>
        <taxon>Eleusininae</taxon>
        <taxon>Eleusine</taxon>
    </lineage>
</organism>
<dbReference type="AlphaFoldDB" id="A0AAV5FVX3"/>
<evidence type="ECO:0000313" key="5">
    <source>
        <dbReference type="Proteomes" id="UP001054889"/>
    </source>
</evidence>
<name>A0AAV5FVX3_ELECO</name>
<protein>
    <recommendedName>
        <fullName evidence="3">Sucrose synthase first GT-B domain-containing protein</fullName>
    </recommendedName>
</protein>
<reference evidence="4" key="1">
    <citation type="journal article" date="2018" name="DNA Res.">
        <title>Multiple hybrid de novo genome assembly of finger millet, an orphan allotetraploid crop.</title>
        <authorList>
            <person name="Hatakeyama M."/>
            <person name="Aluri S."/>
            <person name="Balachadran M.T."/>
            <person name="Sivarajan S.R."/>
            <person name="Patrignani A."/>
            <person name="Gruter S."/>
            <person name="Poveda L."/>
            <person name="Shimizu-Inatsugi R."/>
            <person name="Baeten J."/>
            <person name="Francoijs K.J."/>
            <person name="Nataraja K.N."/>
            <person name="Reddy Y.A.N."/>
            <person name="Phadnis S."/>
            <person name="Ravikumar R.L."/>
            <person name="Schlapbach R."/>
            <person name="Sreeman S.M."/>
            <person name="Shimizu K.K."/>
        </authorList>
    </citation>
    <scope>NUCLEOTIDE SEQUENCE</scope>
</reference>
<dbReference type="PANTHER" id="PTHR46039:SF4">
    <property type="entry name" value="SUCROSE-PHOSPHATE SYNTHASE 3-RELATED"/>
    <property type="match status" value="1"/>
</dbReference>
<dbReference type="Pfam" id="PF00862">
    <property type="entry name" value="GT-B_Sucrose_synth"/>
    <property type="match status" value="1"/>
</dbReference>
<dbReference type="SUPFAM" id="SSF53756">
    <property type="entry name" value="UDP-Glycosyltransferase/glycogen phosphorylase"/>
    <property type="match status" value="1"/>
</dbReference>
<proteinExistence type="predicted"/>
<dbReference type="InterPro" id="IPR044161">
    <property type="entry name" value="SPS"/>
</dbReference>
<dbReference type="PANTHER" id="PTHR46039">
    <property type="entry name" value="SUCROSE-PHOSPHATE SYNTHASE 3-RELATED"/>
    <property type="match status" value="1"/>
</dbReference>
<evidence type="ECO:0000259" key="3">
    <source>
        <dbReference type="Pfam" id="PF00862"/>
    </source>
</evidence>
<keyword evidence="1" id="KW-0328">Glycosyltransferase</keyword>
<dbReference type="InterPro" id="IPR000368">
    <property type="entry name" value="Sucrose_synth_GT-B1"/>
</dbReference>
<keyword evidence="5" id="KW-1185">Reference proteome</keyword>